<dbReference type="GO" id="GO:0055085">
    <property type="term" value="P:transmembrane transport"/>
    <property type="evidence" value="ECO:0007669"/>
    <property type="project" value="UniProtKB-ARBA"/>
</dbReference>
<dbReference type="Pfam" id="PF08352">
    <property type="entry name" value="oligo_HPY"/>
    <property type="match status" value="1"/>
</dbReference>
<dbReference type="InterPro" id="IPR027417">
    <property type="entry name" value="P-loop_NTPase"/>
</dbReference>
<evidence type="ECO:0000256" key="5">
    <source>
        <dbReference type="ARBA" id="ARBA00022840"/>
    </source>
</evidence>
<dbReference type="InterPro" id="IPR050319">
    <property type="entry name" value="ABC_transp_ATP-bind"/>
</dbReference>
<dbReference type="GO" id="GO:0005886">
    <property type="term" value="C:plasma membrane"/>
    <property type="evidence" value="ECO:0007669"/>
    <property type="project" value="UniProtKB-SubCell"/>
</dbReference>
<evidence type="ECO:0000256" key="1">
    <source>
        <dbReference type="ARBA" id="ARBA00004417"/>
    </source>
</evidence>
<dbReference type="SMART" id="SM00382">
    <property type="entry name" value="AAA"/>
    <property type="match status" value="1"/>
</dbReference>
<dbReference type="Pfam" id="PF00005">
    <property type="entry name" value="ABC_tran"/>
    <property type="match status" value="1"/>
</dbReference>
<organism evidence="7 8">
    <name type="scientific">Pelagibius litoralis</name>
    <dbReference type="NCBI Taxonomy" id="374515"/>
    <lineage>
        <taxon>Bacteria</taxon>
        <taxon>Pseudomonadati</taxon>
        <taxon>Pseudomonadota</taxon>
        <taxon>Alphaproteobacteria</taxon>
        <taxon>Rhodospirillales</taxon>
        <taxon>Rhodovibrionaceae</taxon>
        <taxon>Pelagibius</taxon>
    </lineage>
</organism>
<keyword evidence="3" id="KW-0813">Transport</keyword>
<protein>
    <submittedName>
        <fullName evidence="7">ATP-binding cassette domain-containing protein</fullName>
    </submittedName>
</protein>
<dbReference type="RefSeq" id="WP_167220402.1">
    <property type="nucleotide sequence ID" value="NZ_JAAQPH010000001.1"/>
</dbReference>
<proteinExistence type="inferred from homology"/>
<dbReference type="CDD" id="cd03257">
    <property type="entry name" value="ABC_NikE_OppD_transporters"/>
    <property type="match status" value="1"/>
</dbReference>
<dbReference type="PANTHER" id="PTHR43776">
    <property type="entry name" value="TRANSPORT ATP-BINDING PROTEIN"/>
    <property type="match status" value="1"/>
</dbReference>
<comment type="subcellular location">
    <subcellularLocation>
        <location evidence="1">Cell inner membrane</location>
        <topology evidence="1">Peripheral membrane protein</topology>
    </subcellularLocation>
</comment>
<dbReference type="InterPro" id="IPR013563">
    <property type="entry name" value="Oligopep_ABC_C"/>
</dbReference>
<dbReference type="PANTHER" id="PTHR43776:SF7">
    <property type="entry name" value="D,D-DIPEPTIDE TRANSPORT ATP-BINDING PROTEIN DDPF-RELATED"/>
    <property type="match status" value="1"/>
</dbReference>
<name>A0A967C1V1_9PROT</name>
<evidence type="ECO:0000259" key="6">
    <source>
        <dbReference type="PROSITE" id="PS50893"/>
    </source>
</evidence>
<dbReference type="PROSITE" id="PS00211">
    <property type="entry name" value="ABC_TRANSPORTER_1"/>
    <property type="match status" value="1"/>
</dbReference>
<dbReference type="InterPro" id="IPR003593">
    <property type="entry name" value="AAA+_ATPase"/>
</dbReference>
<dbReference type="GO" id="GO:0015833">
    <property type="term" value="P:peptide transport"/>
    <property type="evidence" value="ECO:0007669"/>
    <property type="project" value="InterPro"/>
</dbReference>
<keyword evidence="5 7" id="KW-0067">ATP-binding</keyword>
<dbReference type="InterPro" id="IPR017871">
    <property type="entry name" value="ABC_transporter-like_CS"/>
</dbReference>
<gene>
    <name evidence="7" type="ORF">HBA54_00765</name>
</gene>
<accession>A0A967C1V1</accession>
<dbReference type="GO" id="GO:0016887">
    <property type="term" value="F:ATP hydrolysis activity"/>
    <property type="evidence" value="ECO:0007669"/>
    <property type="project" value="InterPro"/>
</dbReference>
<sequence>MVDPDGGSTRRPGKPLLELCDLRKHFPIRQGALFQRTVGQAKAVDGVSLTIRRGETLGLVGESGCGKSTIGRCILKLEEPTSGKILFDGADTAGFDRQDTAAFRRRVQAIFQDPFSSLNPRMKVEDIVGEPLLVHGVEREHSAIAARVRRLLDVCGLSAGLADRYPHEMSGGQRQRVGIARALALRPDLIICDEAVSALDVSIQAQIIRLLEDLRDEFDLTYLFIGHDLSVVRHICHRVAVMYLGKLVELSDCDRLFETPQHPYTKALLSAVPVPDPEIEERREHQVLTGEIPSPTNPPSGCVFHTRCPLADADCRSVVPELKTVGPDHAAACLKIDQRITEPA</sequence>
<dbReference type="Proteomes" id="UP000761264">
    <property type="component" value="Unassembled WGS sequence"/>
</dbReference>
<feature type="domain" description="ABC transporter" evidence="6">
    <location>
        <begin position="28"/>
        <end position="269"/>
    </location>
</feature>
<dbReference type="Gene3D" id="3.40.50.300">
    <property type="entry name" value="P-loop containing nucleotide triphosphate hydrolases"/>
    <property type="match status" value="1"/>
</dbReference>
<dbReference type="AlphaFoldDB" id="A0A967C1V1"/>
<evidence type="ECO:0000313" key="7">
    <source>
        <dbReference type="EMBL" id="NIA67118.1"/>
    </source>
</evidence>
<dbReference type="GO" id="GO:0005524">
    <property type="term" value="F:ATP binding"/>
    <property type="evidence" value="ECO:0007669"/>
    <property type="project" value="UniProtKB-KW"/>
</dbReference>
<dbReference type="NCBIfam" id="TIGR01727">
    <property type="entry name" value="oligo_HPY"/>
    <property type="match status" value="1"/>
</dbReference>
<dbReference type="PROSITE" id="PS50893">
    <property type="entry name" value="ABC_TRANSPORTER_2"/>
    <property type="match status" value="1"/>
</dbReference>
<keyword evidence="8" id="KW-1185">Reference proteome</keyword>
<dbReference type="FunFam" id="3.40.50.300:FF:000016">
    <property type="entry name" value="Oligopeptide ABC transporter ATP-binding component"/>
    <property type="match status" value="1"/>
</dbReference>
<dbReference type="SUPFAM" id="SSF52540">
    <property type="entry name" value="P-loop containing nucleoside triphosphate hydrolases"/>
    <property type="match status" value="1"/>
</dbReference>
<keyword evidence="4" id="KW-0547">Nucleotide-binding</keyword>
<evidence type="ECO:0000256" key="4">
    <source>
        <dbReference type="ARBA" id="ARBA00022741"/>
    </source>
</evidence>
<reference evidence="7" key="1">
    <citation type="submission" date="2020-03" db="EMBL/GenBank/DDBJ databases">
        <title>Genome of Pelagibius litoralis DSM 21314T.</title>
        <authorList>
            <person name="Wang G."/>
        </authorList>
    </citation>
    <scope>NUCLEOTIDE SEQUENCE</scope>
    <source>
        <strain evidence="7">DSM 21314</strain>
    </source>
</reference>
<evidence type="ECO:0000313" key="8">
    <source>
        <dbReference type="Proteomes" id="UP000761264"/>
    </source>
</evidence>
<dbReference type="EMBL" id="JAAQPH010000001">
    <property type="protein sequence ID" value="NIA67118.1"/>
    <property type="molecule type" value="Genomic_DNA"/>
</dbReference>
<evidence type="ECO:0000256" key="3">
    <source>
        <dbReference type="ARBA" id="ARBA00022448"/>
    </source>
</evidence>
<evidence type="ECO:0000256" key="2">
    <source>
        <dbReference type="ARBA" id="ARBA00005417"/>
    </source>
</evidence>
<comment type="caution">
    <text evidence="7">The sequence shown here is derived from an EMBL/GenBank/DDBJ whole genome shotgun (WGS) entry which is preliminary data.</text>
</comment>
<comment type="similarity">
    <text evidence="2">Belongs to the ABC transporter superfamily.</text>
</comment>
<dbReference type="InterPro" id="IPR003439">
    <property type="entry name" value="ABC_transporter-like_ATP-bd"/>
</dbReference>